<feature type="compositionally biased region" description="Basic and acidic residues" evidence="3">
    <location>
        <begin position="495"/>
        <end position="508"/>
    </location>
</feature>
<dbReference type="PANTHER" id="PTHR47500">
    <property type="entry name" value="EF-HAND CALCIUM-BINDING DOMAIN-CONTAINING PROTEIN"/>
    <property type="match status" value="1"/>
</dbReference>
<keyword evidence="6" id="KW-1185">Reference proteome</keyword>
<dbReference type="PROSITE" id="PS00018">
    <property type="entry name" value="EF_HAND_1"/>
    <property type="match status" value="1"/>
</dbReference>
<accession>G3W4L2</accession>
<dbReference type="AlphaFoldDB" id="G3W4L2"/>
<feature type="region of interest" description="Disordered" evidence="3">
    <location>
        <begin position="338"/>
        <end position="637"/>
    </location>
</feature>
<evidence type="ECO:0000256" key="2">
    <source>
        <dbReference type="ARBA" id="ARBA00022837"/>
    </source>
</evidence>
<dbReference type="eggNOG" id="KOG0027">
    <property type="taxonomic scope" value="Eukaryota"/>
</dbReference>
<dbReference type="GO" id="GO:0005509">
    <property type="term" value="F:calcium ion binding"/>
    <property type="evidence" value="ECO:0007669"/>
    <property type="project" value="InterPro"/>
</dbReference>
<dbReference type="InParanoid" id="G3W4L2"/>
<feature type="region of interest" description="Disordered" evidence="3">
    <location>
        <begin position="252"/>
        <end position="318"/>
    </location>
</feature>
<dbReference type="HOGENOM" id="CLU_309484_0_0_1"/>
<reference evidence="5" key="3">
    <citation type="submission" date="2025-09" db="UniProtKB">
        <authorList>
            <consortium name="Ensembl"/>
        </authorList>
    </citation>
    <scope>IDENTIFICATION</scope>
</reference>
<dbReference type="SUPFAM" id="SSF47473">
    <property type="entry name" value="EF-hand"/>
    <property type="match status" value="1"/>
</dbReference>
<feature type="compositionally biased region" description="Polar residues" evidence="3">
    <location>
        <begin position="516"/>
        <end position="527"/>
    </location>
</feature>
<dbReference type="GeneTree" id="ENSGT00940000162494"/>
<dbReference type="RefSeq" id="XP_031818622.1">
    <property type="nucleotide sequence ID" value="XM_031962762.1"/>
</dbReference>
<feature type="compositionally biased region" description="Basic and acidic residues" evidence="3">
    <location>
        <begin position="172"/>
        <end position="183"/>
    </location>
</feature>
<protein>
    <submittedName>
        <fullName evidence="5">Spermatosis associated 21</fullName>
    </submittedName>
</protein>
<proteinExistence type="predicted"/>
<feature type="domain" description="EF-hand" evidence="4">
    <location>
        <begin position="778"/>
        <end position="813"/>
    </location>
</feature>
<evidence type="ECO:0000256" key="1">
    <source>
        <dbReference type="ARBA" id="ARBA00022723"/>
    </source>
</evidence>
<dbReference type="OrthoDB" id="9834398at2759"/>
<dbReference type="PANTHER" id="PTHR47500:SF1">
    <property type="entry name" value="SPERMATOGENESIS-ASSOCIATED PROTEIN 21"/>
    <property type="match status" value="1"/>
</dbReference>
<feature type="region of interest" description="Disordered" evidence="3">
    <location>
        <begin position="1"/>
        <end position="27"/>
    </location>
</feature>
<dbReference type="Proteomes" id="UP000007648">
    <property type="component" value="Unassembled WGS sequence"/>
</dbReference>
<dbReference type="PROSITE" id="PS50222">
    <property type="entry name" value="EF_HAND_2"/>
    <property type="match status" value="1"/>
</dbReference>
<reference evidence="5" key="2">
    <citation type="submission" date="2025-08" db="UniProtKB">
        <authorList>
            <consortium name="Ensembl"/>
        </authorList>
    </citation>
    <scope>IDENTIFICATION</scope>
</reference>
<dbReference type="KEGG" id="shr:100925082"/>
<feature type="compositionally biased region" description="Polar residues" evidence="3">
    <location>
        <begin position="298"/>
        <end position="308"/>
    </location>
</feature>
<dbReference type="STRING" id="9305.ENSSHAP00000010367"/>
<evidence type="ECO:0000259" key="4">
    <source>
        <dbReference type="PROSITE" id="PS50222"/>
    </source>
</evidence>
<feature type="region of interest" description="Disordered" evidence="3">
    <location>
        <begin position="147"/>
        <end position="205"/>
    </location>
</feature>
<sequence>MGGKEIGEPSRAQMGEGRTTKGRGKNLRARLAWCEGAQVQRLAPSQTPIPAQGQQLAELDGVLEPPVATGRRNVNYSRERVPKITPGVGQMVLHILSLISEQDRTNLKGRYPWLDSIGVSGTSREQVVAKSQTGKHSDLFQAREQEAGAGGARGRLTTLAPGGSEQTLGRGEAAEKGPFNDRAKGRRPRSGAGAGKDSFRSEKDRTEYISVSASASTTMSVQGCEVKAQPRSEKSAKGCHENQEYLQCSFSSTDRNKGLGHGLKKTRGGGASLKSGMGSPGPSGEEQGLGHGFKKSRNGNSSVKSGVENSGEEQVLVHGCKKTRGGSCVVKNGMESIGEEQGLGHRFKKTKGGSPAVKSAVEKSVPGGEEQGLSGSKKNKNGGSAVKSGAECASPSGEEQGSKKTRGGSTTTKSGMESAGPTGEEQGLRPGYKKSRGSAAKSAMEKSSPSGEEQGLGYKKTRNGGSAVKSGTESSGPSVEEQLESPDQAFMDQQAEDKAELMEKELAGPDHMGQPGTPNSQDSQVPQNIWIPSLKAEEDSEQLEDNTPDQSIHLRSEDDEGSSLLPTPLPMERASSNSSYTQRSPTPLQPEVGEEGPKAQLVQSPAVPPIHRPGKIVPTEKDDREEETDEDWKEEEESFLTWQLQAWGSTSWRSAVSLNLASSPTQASNSPVVPSNPEKNWKKAELHRNLDRPNSKTRSVAASTIRRMEAAARPVASHIYRKDSDPVPVASNFKEWKDEVLTQKQEEAFRDYFKFFCGPGEIDIHSLKNILSIVGISRTQTEMADVLLSADVNGDGHVDFRDFLSVLTDTHRFCRSVEQNNSPSSNIRNPHTLFFEILSQLVEMLALPETSLEEITNYYQKKMKCMSKYKEHSANSTRQPHPHKRSFSRTSDITPQEQKVLNIVDRIKRQNHSTFLQSPYAPQATTYPLCPRLDKKGSRRRQGSHVVLEEYKPIDLTTDFRTFFQMGTKGGRQLRPALCKWFPSMNTY</sequence>
<keyword evidence="2" id="KW-0106">Calcium</keyword>
<feature type="region of interest" description="Disordered" evidence="3">
    <location>
        <begin position="870"/>
        <end position="892"/>
    </location>
</feature>
<dbReference type="Ensembl" id="ENSSHAT00000010458.2">
    <property type="protein sequence ID" value="ENSSHAP00000010367.2"/>
    <property type="gene ID" value="ENSSHAG00000008951.2"/>
</dbReference>
<gene>
    <name evidence="5" type="primary">SPATA21</name>
</gene>
<name>G3W4L2_SARHA</name>
<dbReference type="InterPro" id="IPR011992">
    <property type="entry name" value="EF-hand-dom_pair"/>
</dbReference>
<dbReference type="InterPro" id="IPR043520">
    <property type="entry name" value="SPT21"/>
</dbReference>
<organism evidence="5 6">
    <name type="scientific">Sarcophilus harrisii</name>
    <name type="common">Tasmanian devil</name>
    <name type="synonym">Sarcophilus laniarius</name>
    <dbReference type="NCBI Taxonomy" id="9305"/>
    <lineage>
        <taxon>Eukaryota</taxon>
        <taxon>Metazoa</taxon>
        <taxon>Chordata</taxon>
        <taxon>Craniata</taxon>
        <taxon>Vertebrata</taxon>
        <taxon>Euteleostomi</taxon>
        <taxon>Mammalia</taxon>
        <taxon>Metatheria</taxon>
        <taxon>Dasyuromorphia</taxon>
        <taxon>Dasyuridae</taxon>
        <taxon>Sarcophilus</taxon>
    </lineage>
</organism>
<dbReference type="InterPro" id="IPR002048">
    <property type="entry name" value="EF_hand_dom"/>
</dbReference>
<feature type="compositionally biased region" description="Low complexity" evidence="3">
    <location>
        <begin position="272"/>
        <end position="286"/>
    </location>
</feature>
<dbReference type="CTD" id="374955"/>
<evidence type="ECO:0000313" key="5">
    <source>
        <dbReference type="Ensembl" id="ENSSHAP00000010367.2"/>
    </source>
</evidence>
<reference evidence="5 6" key="1">
    <citation type="journal article" date="2011" name="Proc. Natl. Acad. Sci. U.S.A.">
        <title>Genetic diversity and population structure of the endangered marsupial Sarcophilus harrisii (Tasmanian devil).</title>
        <authorList>
            <person name="Miller W."/>
            <person name="Hayes V.M."/>
            <person name="Ratan A."/>
            <person name="Petersen D.C."/>
            <person name="Wittekindt N.E."/>
            <person name="Miller J."/>
            <person name="Walenz B."/>
            <person name="Knight J."/>
            <person name="Qi J."/>
            <person name="Zhao F."/>
            <person name="Wang Q."/>
            <person name="Bedoya-Reina O.C."/>
            <person name="Katiyar N."/>
            <person name="Tomsho L.P."/>
            <person name="Kasson L.M."/>
            <person name="Hardie R.A."/>
            <person name="Woodbridge P."/>
            <person name="Tindall E.A."/>
            <person name="Bertelsen M.F."/>
            <person name="Dixon D."/>
            <person name="Pyecroft S."/>
            <person name="Helgen K.M."/>
            <person name="Lesk A.M."/>
            <person name="Pringle T.H."/>
            <person name="Patterson N."/>
            <person name="Zhang Y."/>
            <person name="Kreiss A."/>
            <person name="Woods G.M."/>
            <person name="Jones M.E."/>
            <person name="Schuster S.C."/>
        </authorList>
    </citation>
    <scope>NUCLEOTIDE SEQUENCE [LARGE SCALE GENOMIC DNA]</scope>
</reference>
<dbReference type="Gene3D" id="1.10.238.10">
    <property type="entry name" value="EF-hand"/>
    <property type="match status" value="1"/>
</dbReference>
<dbReference type="GeneID" id="100925082"/>
<dbReference type="InterPro" id="IPR018247">
    <property type="entry name" value="EF_Hand_1_Ca_BS"/>
</dbReference>
<feature type="compositionally biased region" description="Acidic residues" evidence="3">
    <location>
        <begin position="538"/>
        <end position="547"/>
    </location>
</feature>
<keyword evidence="1" id="KW-0479">Metal-binding</keyword>
<feature type="compositionally biased region" description="Polar residues" evidence="3">
    <location>
        <begin position="574"/>
        <end position="586"/>
    </location>
</feature>
<evidence type="ECO:0000256" key="3">
    <source>
        <dbReference type="SAM" id="MobiDB-lite"/>
    </source>
</evidence>
<evidence type="ECO:0000313" key="6">
    <source>
        <dbReference type="Proteomes" id="UP000007648"/>
    </source>
</evidence>
<feature type="compositionally biased region" description="Acidic residues" evidence="3">
    <location>
        <begin position="623"/>
        <end position="637"/>
    </location>
</feature>